<dbReference type="InterPro" id="IPR010994">
    <property type="entry name" value="RuvA_2-like"/>
</dbReference>
<dbReference type="PANTHER" id="PTHR21180">
    <property type="entry name" value="ENDONUCLEASE/EXONUCLEASE/PHOSPHATASE FAMILY DOMAIN-CONTAINING PROTEIN 1"/>
    <property type="match status" value="1"/>
</dbReference>
<accession>A0AAW6U329</accession>
<dbReference type="Pfam" id="PF12836">
    <property type="entry name" value="HHH_3"/>
    <property type="match status" value="1"/>
</dbReference>
<dbReference type="AlphaFoldDB" id="A0AAW6U329"/>
<gene>
    <name evidence="1" type="ORF">QJ521_01940</name>
</gene>
<comment type="caution">
    <text evidence="1">The sequence shown here is derived from an EMBL/GenBank/DDBJ whole genome shotgun (WGS) entry which is preliminary data.</text>
</comment>
<proteinExistence type="predicted"/>
<evidence type="ECO:0000313" key="2">
    <source>
        <dbReference type="Proteomes" id="UP001431532"/>
    </source>
</evidence>
<name>A0AAW6U329_9MOLU</name>
<dbReference type="PANTHER" id="PTHR21180:SF32">
    <property type="entry name" value="ENDONUCLEASE_EXONUCLEASE_PHOSPHATASE FAMILY DOMAIN-CONTAINING PROTEIN 1"/>
    <property type="match status" value="1"/>
</dbReference>
<keyword evidence="2" id="KW-1185">Reference proteome</keyword>
<dbReference type="Gene3D" id="3.10.560.10">
    <property type="entry name" value="Outer membrane lipoprotein wza domain like"/>
    <property type="match status" value="1"/>
</dbReference>
<sequence>MRQAMIMTIILTVLGWVWLFPKDEEIEYINQGPVVLTPIDIEVKGAVEFPRTYRYFEPITIGDVLKKAKPLSNDADTSSIMYTEVIHSSRQVTVPSVHLEQVDSKIMVNVNKASFKELLEIPHMTEIRAASLIIYREAHGYFNTIDELINVKNIGVVTLENIRPYIKLG</sequence>
<reference evidence="1" key="1">
    <citation type="submission" date="2023-05" db="EMBL/GenBank/DDBJ databases">
        <title>Mariniplasma microaerophilum sp. nov., a novel anaerobic mollicute isolated from terrestrial mud volcano, Taman Peninsula, Russia.</title>
        <authorList>
            <person name="Khomyakova M.A."/>
            <person name="Merkel A.Y."/>
            <person name="Slobodkin A.I."/>
        </authorList>
    </citation>
    <scope>NUCLEOTIDE SEQUENCE</scope>
    <source>
        <strain evidence="1">M4Ah</strain>
    </source>
</reference>
<dbReference type="Gene3D" id="1.10.150.310">
    <property type="entry name" value="Tex RuvX-like domain-like"/>
    <property type="match status" value="1"/>
</dbReference>
<dbReference type="InterPro" id="IPR051675">
    <property type="entry name" value="Endo/Exo/Phosphatase_dom_1"/>
</dbReference>
<protein>
    <submittedName>
        <fullName evidence="1">Helix-hairpin-helix domain-containing protein</fullName>
    </submittedName>
</protein>
<organism evidence="1 2">
    <name type="scientific">Peloplasma aerotolerans</name>
    <dbReference type="NCBI Taxonomy" id="3044389"/>
    <lineage>
        <taxon>Bacteria</taxon>
        <taxon>Bacillati</taxon>
        <taxon>Mycoplasmatota</taxon>
        <taxon>Mollicutes</taxon>
        <taxon>Acholeplasmatales</taxon>
        <taxon>Acholeplasmataceae</taxon>
        <taxon>Peloplasma</taxon>
    </lineage>
</organism>
<dbReference type="EMBL" id="JASCXW010000003">
    <property type="protein sequence ID" value="MDI6452312.1"/>
    <property type="molecule type" value="Genomic_DNA"/>
</dbReference>
<dbReference type="RefSeq" id="WP_282838727.1">
    <property type="nucleotide sequence ID" value="NZ_JASCXW010000003.1"/>
</dbReference>
<evidence type="ECO:0000313" key="1">
    <source>
        <dbReference type="EMBL" id="MDI6452312.1"/>
    </source>
</evidence>
<dbReference type="Proteomes" id="UP001431532">
    <property type="component" value="Unassembled WGS sequence"/>
</dbReference>
<dbReference type="SUPFAM" id="SSF47781">
    <property type="entry name" value="RuvA domain 2-like"/>
    <property type="match status" value="1"/>
</dbReference>